<name>A0A4R1AUR9_9BACI</name>
<dbReference type="GO" id="GO:0016787">
    <property type="term" value="F:hydrolase activity"/>
    <property type="evidence" value="ECO:0007669"/>
    <property type="project" value="UniProtKB-KW"/>
</dbReference>
<evidence type="ECO:0000256" key="1">
    <source>
        <dbReference type="SAM" id="Phobius"/>
    </source>
</evidence>
<dbReference type="OrthoDB" id="110250at2"/>
<feature type="transmembrane region" description="Helical" evidence="1">
    <location>
        <begin position="93"/>
        <end position="115"/>
    </location>
</feature>
<comment type="caution">
    <text evidence="2">The sequence shown here is derived from an EMBL/GenBank/DDBJ whole genome shotgun (WGS) entry which is preliminary data.</text>
</comment>
<feature type="transmembrane region" description="Helical" evidence="1">
    <location>
        <begin position="127"/>
        <end position="153"/>
    </location>
</feature>
<dbReference type="EMBL" id="SJTH01000011">
    <property type="protein sequence ID" value="TCJ04015.1"/>
    <property type="molecule type" value="Genomic_DNA"/>
</dbReference>
<keyword evidence="1" id="KW-1133">Transmembrane helix</keyword>
<dbReference type="PANTHER" id="PTHR40031:SF1">
    <property type="entry name" value="MEMBRANE-BOUND METAL-DEPENDENT HYDROLASE"/>
    <property type="match status" value="1"/>
</dbReference>
<protein>
    <submittedName>
        <fullName evidence="2">Metal-dependent hydrolase</fullName>
    </submittedName>
</protein>
<feature type="transmembrane region" description="Helical" evidence="1">
    <location>
        <begin position="69"/>
        <end position="87"/>
    </location>
</feature>
<dbReference type="RefSeq" id="WP_057760497.1">
    <property type="nucleotide sequence ID" value="NZ_CP183326.1"/>
</dbReference>
<keyword evidence="1" id="KW-0812">Transmembrane</keyword>
<proteinExistence type="predicted"/>
<keyword evidence="3" id="KW-1185">Reference proteome</keyword>
<dbReference type="InterPro" id="IPR053170">
    <property type="entry name" value="Transcription_regulator"/>
</dbReference>
<evidence type="ECO:0000313" key="3">
    <source>
        <dbReference type="Proteomes" id="UP000293846"/>
    </source>
</evidence>
<accession>A0A4R1AUR9</accession>
<dbReference type="AlphaFoldDB" id="A0A4R1AUR9"/>
<keyword evidence="2" id="KW-0378">Hydrolase</keyword>
<dbReference type="Proteomes" id="UP000293846">
    <property type="component" value="Unassembled WGS sequence"/>
</dbReference>
<dbReference type="PANTHER" id="PTHR40031">
    <property type="entry name" value="HYPOTHETICAL MEMBRANE SPANNING PROTEIN"/>
    <property type="match status" value="1"/>
</dbReference>
<keyword evidence="1" id="KW-0472">Membrane</keyword>
<feature type="transmembrane region" description="Helical" evidence="1">
    <location>
        <begin position="159"/>
        <end position="178"/>
    </location>
</feature>
<evidence type="ECO:0000313" key="2">
    <source>
        <dbReference type="EMBL" id="TCJ04015.1"/>
    </source>
</evidence>
<sequence>MDTGTHIVMGLALAGIATLDPVVAESTAATTSVMIGTIIGSQIPDIDTVLKLKNNAVYIRNHRGITHSIPAVLLWPIALTAIIYPFFPETNVLHLWLWTFIAVFLHVFVDIFNAYGTQALRPFSSKWVALGVINTFDPYIFGIHVIGLLIWALGANPGYTFISIYAILFIYYILRFIAQRRVMKEVKQMIPDATEIIIAPTMKFKQWRIAVMNKHQFFVGRAIDSKVCILDQFNRVPVPETPVLEAAKKDKNLSAFLSFSPVYRWEIDEYDDYYEVRFIDLRYRSNDYYPFVAVVQLNHQLDILTSYTGWIFSEEKLRKKLEIIPG</sequence>
<reference evidence="2 3" key="1">
    <citation type="submission" date="2019-03" db="EMBL/GenBank/DDBJ databases">
        <authorList>
            <person name="Jensen L."/>
            <person name="Storgaard J."/>
            <person name="Sulaj E."/>
            <person name="Schramm A."/>
            <person name="Marshall I.P.G."/>
        </authorList>
    </citation>
    <scope>NUCLEOTIDE SEQUENCE [LARGE SCALE GENOMIC DNA]</scope>
    <source>
        <strain evidence="2 3">2017H2G3</strain>
    </source>
</reference>
<gene>
    <name evidence="2" type="ORF">E0Y62_11230</name>
</gene>
<dbReference type="STRING" id="1742358.GCA_001439605_03138"/>
<dbReference type="Pfam" id="PF04307">
    <property type="entry name" value="YdjM"/>
    <property type="match status" value="1"/>
</dbReference>
<organism evidence="2 3">
    <name type="scientific">Cytobacillus praedii</name>
    <dbReference type="NCBI Taxonomy" id="1742358"/>
    <lineage>
        <taxon>Bacteria</taxon>
        <taxon>Bacillati</taxon>
        <taxon>Bacillota</taxon>
        <taxon>Bacilli</taxon>
        <taxon>Bacillales</taxon>
        <taxon>Bacillaceae</taxon>
        <taxon>Cytobacillus</taxon>
    </lineage>
</organism>
<dbReference type="InterPro" id="IPR007404">
    <property type="entry name" value="YdjM-like"/>
</dbReference>